<keyword evidence="6" id="KW-0175">Coiled coil</keyword>
<dbReference type="Gene3D" id="3.40.1810.10">
    <property type="entry name" value="Transcription factor, MADS-box"/>
    <property type="match status" value="1"/>
</dbReference>
<evidence type="ECO:0000256" key="3">
    <source>
        <dbReference type="ARBA" id="ARBA00023125"/>
    </source>
</evidence>
<dbReference type="InterPro" id="IPR050142">
    <property type="entry name" value="MADS-box/MEF2_TF"/>
</dbReference>
<evidence type="ECO:0000256" key="5">
    <source>
        <dbReference type="ARBA" id="ARBA00023242"/>
    </source>
</evidence>
<keyword evidence="5" id="KW-0539">Nucleus</keyword>
<dbReference type="PANTHER" id="PTHR48019">
    <property type="entry name" value="SERUM RESPONSE FACTOR HOMOLOG"/>
    <property type="match status" value="1"/>
</dbReference>
<dbReference type="GO" id="GO:0005634">
    <property type="term" value="C:nucleus"/>
    <property type="evidence" value="ECO:0007669"/>
    <property type="project" value="UniProtKB-SubCell"/>
</dbReference>
<dbReference type="AlphaFoldDB" id="A0A833RVR9"/>
<dbReference type="SUPFAM" id="SSF55455">
    <property type="entry name" value="SRF-like"/>
    <property type="match status" value="1"/>
</dbReference>
<dbReference type="PROSITE" id="PS00350">
    <property type="entry name" value="MADS_BOX_1"/>
    <property type="match status" value="1"/>
</dbReference>
<dbReference type="PRINTS" id="PR00404">
    <property type="entry name" value="MADSDOMAIN"/>
</dbReference>
<dbReference type="GO" id="GO:0000977">
    <property type="term" value="F:RNA polymerase II transcription regulatory region sequence-specific DNA binding"/>
    <property type="evidence" value="ECO:0007669"/>
    <property type="project" value="InterPro"/>
</dbReference>
<dbReference type="EMBL" id="SWLB01000003">
    <property type="protein sequence ID" value="KAF3339904.1"/>
    <property type="molecule type" value="Genomic_DNA"/>
</dbReference>
<evidence type="ECO:0000256" key="1">
    <source>
        <dbReference type="ARBA" id="ARBA00004123"/>
    </source>
</evidence>
<dbReference type="GO" id="GO:0045944">
    <property type="term" value="P:positive regulation of transcription by RNA polymerase II"/>
    <property type="evidence" value="ECO:0007669"/>
    <property type="project" value="InterPro"/>
</dbReference>
<accession>A0A833RVR9</accession>
<feature type="region of interest" description="Disordered" evidence="7">
    <location>
        <begin position="117"/>
        <end position="136"/>
    </location>
</feature>
<keyword evidence="4" id="KW-0804">Transcription</keyword>
<dbReference type="InterPro" id="IPR002100">
    <property type="entry name" value="TF_MADSbox"/>
</dbReference>
<organism evidence="9 10">
    <name type="scientific">Carex littledalei</name>
    <dbReference type="NCBI Taxonomy" id="544730"/>
    <lineage>
        <taxon>Eukaryota</taxon>
        <taxon>Viridiplantae</taxon>
        <taxon>Streptophyta</taxon>
        <taxon>Embryophyta</taxon>
        <taxon>Tracheophyta</taxon>
        <taxon>Spermatophyta</taxon>
        <taxon>Magnoliopsida</taxon>
        <taxon>Liliopsida</taxon>
        <taxon>Poales</taxon>
        <taxon>Cyperaceae</taxon>
        <taxon>Cyperoideae</taxon>
        <taxon>Cariceae</taxon>
        <taxon>Carex</taxon>
        <taxon>Carex subgen. Euthyceras</taxon>
    </lineage>
</organism>
<dbReference type="Proteomes" id="UP000623129">
    <property type="component" value="Unassembled WGS sequence"/>
</dbReference>
<evidence type="ECO:0000256" key="2">
    <source>
        <dbReference type="ARBA" id="ARBA00023015"/>
    </source>
</evidence>
<gene>
    <name evidence="9" type="ORF">FCM35_KLT15675</name>
</gene>
<dbReference type="CDD" id="cd00265">
    <property type="entry name" value="MADS_MEF2_like"/>
    <property type="match status" value="1"/>
</dbReference>
<evidence type="ECO:0000259" key="8">
    <source>
        <dbReference type="PROSITE" id="PS50066"/>
    </source>
</evidence>
<evidence type="ECO:0000313" key="10">
    <source>
        <dbReference type="Proteomes" id="UP000623129"/>
    </source>
</evidence>
<dbReference type="OrthoDB" id="1898716at2759"/>
<comment type="subcellular location">
    <subcellularLocation>
        <location evidence="1">Nucleus</location>
    </subcellularLocation>
</comment>
<comment type="caution">
    <text evidence="9">The sequence shown here is derived from an EMBL/GenBank/DDBJ whole genome shotgun (WGS) entry which is preliminary data.</text>
</comment>
<evidence type="ECO:0000256" key="4">
    <source>
        <dbReference type="ARBA" id="ARBA00023163"/>
    </source>
</evidence>
<keyword evidence="10" id="KW-1185">Reference proteome</keyword>
<evidence type="ECO:0000256" key="7">
    <source>
        <dbReference type="SAM" id="MobiDB-lite"/>
    </source>
</evidence>
<reference evidence="9" key="1">
    <citation type="submission" date="2020-01" db="EMBL/GenBank/DDBJ databases">
        <title>Genome sequence of Kobresia littledalei, the first chromosome-level genome in the family Cyperaceae.</title>
        <authorList>
            <person name="Qu G."/>
        </authorList>
    </citation>
    <scope>NUCLEOTIDE SEQUENCE</scope>
    <source>
        <strain evidence="9">C.B.Clarke</strain>
        <tissue evidence="9">Leaf</tissue>
    </source>
</reference>
<sequence length="355" mass="40560">MGRVKVPIAKIKNNTTRQVTFSKRRSGLIKKAYELSVLCDIEVALIMFSPSGKLSNFSGRHRIEDVLMRYLRYEEQEKTPAEQEKDRKDGVYNGVIPHKEHLISALEELKAQADIDTQASSNQASSTSNLSEINGDSTIKDLNEEVMKSHGRYEELKDIMWLLYGDMQTHDTYQELDERERRLTQVLTQVREKKKYLIRNSSKLEGSVFPPSMLPRNSTLLPTTQGQMQMQPYQEGTSSFVQHQSAFLQQTKAGKEKILLQSPFEGNIGMKMERRESNWNSENEVSEYQNPTSYFNNIVVPEINNPVQPPIAYERAQVNSGKQTWQTTSTTSTTTTCSPSLPTFPQFPMFQVGNN</sequence>
<evidence type="ECO:0000313" key="9">
    <source>
        <dbReference type="EMBL" id="KAF3339904.1"/>
    </source>
</evidence>
<dbReference type="Pfam" id="PF00319">
    <property type="entry name" value="SRF-TF"/>
    <property type="match status" value="1"/>
</dbReference>
<dbReference type="SMART" id="SM00432">
    <property type="entry name" value="MADS"/>
    <property type="match status" value="1"/>
</dbReference>
<dbReference type="GO" id="GO:0046983">
    <property type="term" value="F:protein dimerization activity"/>
    <property type="evidence" value="ECO:0007669"/>
    <property type="project" value="InterPro"/>
</dbReference>
<keyword evidence="2" id="KW-0805">Transcription regulation</keyword>
<name>A0A833RVR9_9POAL</name>
<dbReference type="InterPro" id="IPR036879">
    <property type="entry name" value="TF_MADSbox_sf"/>
</dbReference>
<feature type="compositionally biased region" description="Low complexity" evidence="7">
    <location>
        <begin position="117"/>
        <end position="129"/>
    </location>
</feature>
<evidence type="ECO:0000256" key="6">
    <source>
        <dbReference type="SAM" id="Coils"/>
    </source>
</evidence>
<dbReference type="PROSITE" id="PS50066">
    <property type="entry name" value="MADS_BOX_2"/>
    <property type="match status" value="1"/>
</dbReference>
<protein>
    <submittedName>
        <fullName evidence="9">Transcription factor CAULIFLOWER A</fullName>
    </submittedName>
</protein>
<dbReference type="InterPro" id="IPR033896">
    <property type="entry name" value="MEF2-like_N"/>
</dbReference>
<feature type="coiled-coil region" evidence="6">
    <location>
        <begin position="139"/>
        <end position="193"/>
    </location>
</feature>
<proteinExistence type="predicted"/>
<keyword evidence="3" id="KW-0238">DNA-binding</keyword>
<feature type="domain" description="MADS-box" evidence="8">
    <location>
        <begin position="1"/>
        <end position="61"/>
    </location>
</feature>